<dbReference type="PANTHER" id="PTHR45918:SF1">
    <property type="entry name" value="ALPHA-1,3_1,6-MANNOSYLTRANSFERASE ALG2"/>
    <property type="match status" value="1"/>
</dbReference>
<evidence type="ECO:0000256" key="4">
    <source>
        <dbReference type="ARBA" id="ARBA00022676"/>
    </source>
</evidence>
<dbReference type="EMBL" id="BTCM01000004">
    <property type="protein sequence ID" value="GMK57603.1"/>
    <property type="molecule type" value="Genomic_DNA"/>
</dbReference>
<evidence type="ECO:0000256" key="1">
    <source>
        <dbReference type="ARBA" id="ARBA00003142"/>
    </source>
</evidence>
<organism evidence="15 16">
    <name type="scientific">Cutaneotrichosporon spelunceum</name>
    <dbReference type="NCBI Taxonomy" id="1672016"/>
    <lineage>
        <taxon>Eukaryota</taxon>
        <taxon>Fungi</taxon>
        <taxon>Dikarya</taxon>
        <taxon>Basidiomycota</taxon>
        <taxon>Agaricomycotina</taxon>
        <taxon>Tremellomycetes</taxon>
        <taxon>Trichosporonales</taxon>
        <taxon>Trichosporonaceae</taxon>
        <taxon>Cutaneotrichosporon</taxon>
    </lineage>
</organism>
<dbReference type="InterPro" id="IPR028098">
    <property type="entry name" value="Glyco_trans_4-like_N"/>
</dbReference>
<evidence type="ECO:0000256" key="2">
    <source>
        <dbReference type="ARBA" id="ARBA00004586"/>
    </source>
</evidence>
<keyword evidence="16" id="KW-1185">Reference proteome</keyword>
<evidence type="ECO:0000256" key="9">
    <source>
        <dbReference type="ARBA" id="ARBA00023136"/>
    </source>
</evidence>
<evidence type="ECO:0000256" key="6">
    <source>
        <dbReference type="ARBA" id="ARBA00022692"/>
    </source>
</evidence>
<sequence length="509" mass="55331">MANLESSKKLRIGFVHPDLGIGGAERFVVDAAVALQNLGHEVVMFTSRHDPARCFEETRNGTLPVHVLGSSLPRSLHPKLPMTIVFSILRSLLLTLLLFLSQVIPPPAGFINPLAPLGKFDVFFVDQQSICVPFLRMLTGTPVVFYCHFPDKLLSGGWEISSGDGEVDLSQRRAGRQSLLKRVYRWPIDRLEEFTTGQADVILANSKFSSRVYAAAFPSLAKSPPKVVYPCIDVEVYQNTKAREGKGLANAVDGVALVSSDRPTLVSFNRFEAKKNVALAIESFAEIKRGGLVPMSVAQKLRLVVGGGYDDAQVDNCDTLASNQAKCERLGLSYYVLKSTSSSPPAEDVDVLFILNFTTEQRSALLLSPRTLALLYTPTNEHFGIVPIEAMACGLPVLACNTGGPTETVIEGSTGYLRPPVAEEWAPALAALINLSDEERSHFSKNGKMRVRERFSSATLGRELDTACRQAAGSPDPQSTMGDKFIRFGATMIAISVGMLVIALVMGRK</sequence>
<dbReference type="GO" id="GO:0102704">
    <property type="term" value="F:GDP-Man:Man(2)GlcNAc(2)-PP-Dol alpha-1,6-mannosyltransferase activity"/>
    <property type="evidence" value="ECO:0007669"/>
    <property type="project" value="UniProtKB-UniRule"/>
</dbReference>
<feature type="domain" description="Glycosyltransferase subfamily 4-like N-terminal" evidence="14">
    <location>
        <begin position="21"/>
        <end position="235"/>
    </location>
</feature>
<keyword evidence="7 12" id="KW-0256">Endoplasmic reticulum</keyword>
<comment type="subcellular location">
    <subcellularLocation>
        <location evidence="2 12">Endoplasmic reticulum membrane</location>
    </subcellularLocation>
</comment>
<dbReference type="Proteomes" id="UP001222932">
    <property type="component" value="Unassembled WGS sequence"/>
</dbReference>
<dbReference type="Pfam" id="PF00534">
    <property type="entry name" value="Glycos_transf_1"/>
    <property type="match status" value="1"/>
</dbReference>
<dbReference type="GO" id="GO:0004378">
    <property type="term" value="F:GDP-Man:Man(1)GlcNAc(2)-PP-Dol alpha-1,3-mannosyltransferase activity"/>
    <property type="evidence" value="ECO:0007669"/>
    <property type="project" value="UniProtKB-UniRule"/>
</dbReference>
<evidence type="ECO:0000256" key="8">
    <source>
        <dbReference type="ARBA" id="ARBA00022989"/>
    </source>
</evidence>
<comment type="pathway">
    <text evidence="3 12">Protein modification; protein glycosylation.</text>
</comment>
<evidence type="ECO:0000256" key="11">
    <source>
        <dbReference type="ARBA" id="ARBA00045104"/>
    </source>
</evidence>
<comment type="catalytic activity">
    <reaction evidence="11 12">
        <text>an alpha-D-Man-(1-&gt;3)-beta-D-Man-(1-&gt;4)-beta-D-GlcNAc-(1-&gt;4)-alpha-D-GlcNAc-diphospho-di-trans,poly-cis-dolichol + GDP-alpha-D-mannose = an alpha-D-Man-(1-&gt;3)-[alpha-D-Man-(1-&gt;6)]-beta-D-Man-(1-&gt;4)-beta-D-GlcNAc-(1-&gt;4)-alpha-D-GlcNAc-diphospho-di-trans,poly-cis-dolichol + GDP + H(+)</text>
        <dbReference type="Rhea" id="RHEA:29519"/>
        <dbReference type="Rhea" id="RHEA-COMP:19513"/>
        <dbReference type="Rhea" id="RHEA-COMP:19515"/>
        <dbReference type="ChEBI" id="CHEBI:15378"/>
        <dbReference type="ChEBI" id="CHEBI:57527"/>
        <dbReference type="ChEBI" id="CHEBI:58189"/>
        <dbReference type="ChEBI" id="CHEBI:132510"/>
        <dbReference type="ChEBI" id="CHEBI:132511"/>
        <dbReference type="EC" id="2.4.1.257"/>
    </reaction>
    <physiologicalReaction direction="left-to-right" evidence="11 12">
        <dbReference type="Rhea" id="RHEA:29520"/>
    </physiologicalReaction>
</comment>
<comment type="catalytic activity">
    <reaction evidence="10 12">
        <text>a beta-D-Man-(1-&gt;4)-beta-D-GlcNAc-(1-&gt;4)-alpha-D-GlcNAc-diphospho-di-trans,poly-cis-dolichol + GDP-alpha-D-mannose = an alpha-D-Man-(1-&gt;3)-beta-D-Man-(1-&gt;4)-beta-D-GlcNAc-(1-&gt;4)-alpha-D-GlcNAc-diphospho-di-trans,poly-cis-dolichol + GDP + H(+)</text>
        <dbReference type="Rhea" id="RHEA:29515"/>
        <dbReference type="Rhea" id="RHEA-COMP:19511"/>
        <dbReference type="Rhea" id="RHEA-COMP:19513"/>
        <dbReference type="ChEBI" id="CHEBI:15378"/>
        <dbReference type="ChEBI" id="CHEBI:57527"/>
        <dbReference type="ChEBI" id="CHEBI:58189"/>
        <dbReference type="ChEBI" id="CHEBI:58472"/>
        <dbReference type="ChEBI" id="CHEBI:132510"/>
        <dbReference type="EC" id="2.4.1.132"/>
    </reaction>
    <physiologicalReaction direction="left-to-right" evidence="10 12">
        <dbReference type="Rhea" id="RHEA:29516"/>
    </physiologicalReaction>
</comment>
<dbReference type="EC" id="2.4.1.257" evidence="12"/>
<evidence type="ECO:0000256" key="12">
    <source>
        <dbReference type="RuleBase" id="RU367136"/>
    </source>
</evidence>
<dbReference type="InterPro" id="IPR027054">
    <property type="entry name" value="ALG2"/>
</dbReference>
<dbReference type="SUPFAM" id="SSF53756">
    <property type="entry name" value="UDP-Glycosyltransferase/glycogen phosphorylase"/>
    <property type="match status" value="1"/>
</dbReference>
<evidence type="ECO:0000259" key="14">
    <source>
        <dbReference type="Pfam" id="PF13439"/>
    </source>
</evidence>
<keyword evidence="5 12" id="KW-0808">Transferase</keyword>
<evidence type="ECO:0000313" key="16">
    <source>
        <dbReference type="Proteomes" id="UP001222932"/>
    </source>
</evidence>
<keyword evidence="8 12" id="KW-1133">Transmembrane helix</keyword>
<keyword evidence="4 12" id="KW-0328">Glycosyltransferase</keyword>
<accession>A0AAD3TVU4</accession>
<name>A0AAD3TVU4_9TREE</name>
<evidence type="ECO:0000256" key="5">
    <source>
        <dbReference type="ARBA" id="ARBA00022679"/>
    </source>
</evidence>
<dbReference type="GO" id="GO:0005789">
    <property type="term" value="C:endoplasmic reticulum membrane"/>
    <property type="evidence" value="ECO:0007669"/>
    <property type="project" value="UniProtKB-SubCell"/>
</dbReference>
<feature type="transmembrane region" description="Helical" evidence="12">
    <location>
        <begin position="485"/>
        <end position="506"/>
    </location>
</feature>
<gene>
    <name evidence="15" type="primary">ALG2</name>
    <name evidence="15" type="ORF">CspeluHIS016_0404370</name>
</gene>
<evidence type="ECO:0000256" key="10">
    <source>
        <dbReference type="ARBA" id="ARBA00045103"/>
    </source>
</evidence>
<dbReference type="PANTHER" id="PTHR45918">
    <property type="entry name" value="ALPHA-1,3/1,6-MANNOSYLTRANSFERASE ALG2"/>
    <property type="match status" value="1"/>
</dbReference>
<reference evidence="15" key="1">
    <citation type="journal article" date="2023" name="BMC Genomics">
        <title>Chromosome-level genome assemblies of Cutaneotrichosporon spp. (Trichosporonales, Basidiomycota) reveal imbalanced evolution between nucleotide sequences and chromosome synteny.</title>
        <authorList>
            <person name="Kobayashi Y."/>
            <person name="Kayamori A."/>
            <person name="Aoki K."/>
            <person name="Shiwa Y."/>
            <person name="Matsutani M."/>
            <person name="Fujita N."/>
            <person name="Sugita T."/>
            <person name="Iwasaki W."/>
            <person name="Tanaka N."/>
            <person name="Takashima M."/>
        </authorList>
    </citation>
    <scope>NUCLEOTIDE SEQUENCE</scope>
    <source>
        <strain evidence="15">HIS016</strain>
    </source>
</reference>
<reference evidence="15" key="2">
    <citation type="submission" date="2023-06" db="EMBL/GenBank/DDBJ databases">
        <authorList>
            <person name="Kobayashi Y."/>
            <person name="Kayamori A."/>
            <person name="Aoki K."/>
            <person name="Shiwa Y."/>
            <person name="Fujita N."/>
            <person name="Sugita T."/>
            <person name="Iwasaki W."/>
            <person name="Tanaka N."/>
            <person name="Takashima M."/>
        </authorList>
    </citation>
    <scope>NUCLEOTIDE SEQUENCE</scope>
    <source>
        <strain evidence="15">HIS016</strain>
    </source>
</reference>
<comment type="similarity">
    <text evidence="12">Belongs to the glycosyltransferase group 1 family.</text>
</comment>
<dbReference type="InterPro" id="IPR001296">
    <property type="entry name" value="Glyco_trans_1"/>
</dbReference>
<keyword evidence="9 12" id="KW-0472">Membrane</keyword>
<comment type="caution">
    <text evidence="15">The sequence shown here is derived from an EMBL/GenBank/DDBJ whole genome shotgun (WGS) entry which is preliminary data.</text>
</comment>
<dbReference type="Gene3D" id="3.40.50.2000">
    <property type="entry name" value="Glycogen Phosphorylase B"/>
    <property type="match status" value="2"/>
</dbReference>
<protein>
    <recommendedName>
        <fullName evidence="12">Alpha-1,3/1,6-mannosyltransferase ALG2</fullName>
        <ecNumber evidence="12">2.4.1.132</ecNumber>
        <ecNumber evidence="12">2.4.1.257</ecNumber>
    </recommendedName>
    <alternativeName>
        <fullName evidence="12">GDP-Man:Man(1)GlcNAc(2)-PP-Dol alpha-1,3-mannosyltransferase</fullName>
    </alternativeName>
</protein>
<evidence type="ECO:0000256" key="3">
    <source>
        <dbReference type="ARBA" id="ARBA00004922"/>
    </source>
</evidence>
<feature type="domain" description="Glycosyl transferase family 1" evidence="13">
    <location>
        <begin position="260"/>
        <end position="448"/>
    </location>
</feature>
<evidence type="ECO:0000313" key="15">
    <source>
        <dbReference type="EMBL" id="GMK57603.1"/>
    </source>
</evidence>
<evidence type="ECO:0000259" key="13">
    <source>
        <dbReference type="Pfam" id="PF00534"/>
    </source>
</evidence>
<dbReference type="EC" id="2.4.1.132" evidence="12"/>
<dbReference type="AlphaFoldDB" id="A0AAD3TVU4"/>
<evidence type="ECO:0000256" key="7">
    <source>
        <dbReference type="ARBA" id="ARBA00022824"/>
    </source>
</evidence>
<dbReference type="Pfam" id="PF13439">
    <property type="entry name" value="Glyco_transf_4"/>
    <property type="match status" value="1"/>
</dbReference>
<proteinExistence type="inferred from homology"/>
<comment type="function">
    <text evidence="1 12">Mannosylates Man(2)GlcNAc(2)-dolichol diphosphate and Man(1)GlcNAc(2)-dolichol diphosphate to form Man(3)GlcNAc(2)-dolichol diphosphate.</text>
</comment>
<keyword evidence="6 12" id="KW-0812">Transmembrane</keyword>